<keyword evidence="6" id="KW-1185">Reference proteome</keyword>
<evidence type="ECO:0000313" key="6">
    <source>
        <dbReference type="Proteomes" id="UP000006443"/>
    </source>
</evidence>
<evidence type="ECO:0000256" key="2">
    <source>
        <dbReference type="PIRNR" id="PIRNR006276"/>
    </source>
</evidence>
<dbReference type="Gene3D" id="3.40.50.620">
    <property type="entry name" value="HUPs"/>
    <property type="match status" value="1"/>
</dbReference>
<evidence type="ECO:0000313" key="5">
    <source>
        <dbReference type="EMBL" id="EEG78622.1"/>
    </source>
</evidence>
<gene>
    <name evidence="5" type="ORF">DealDRAFT_0552</name>
</gene>
<dbReference type="STRING" id="555088.DealDRAFT_0552"/>
<proteinExistence type="inferred from homology"/>
<dbReference type="PANTHER" id="PTHR46268:SF25">
    <property type="entry name" value="USPA DOMAIN PROTEIN"/>
    <property type="match status" value="1"/>
</dbReference>
<dbReference type="PRINTS" id="PR01438">
    <property type="entry name" value="UNVRSLSTRESS"/>
</dbReference>
<feature type="coiled-coil region" evidence="3">
    <location>
        <begin position="47"/>
        <end position="96"/>
    </location>
</feature>
<sequence length="149" mass="16244">MKILVCTDGSGQSQRVIEKAAQIAAGGNVEVTVIHVYETSKNGPYRIEGNETLSEELNRQLIELKEQEKEKSKKVLSEAAKALEKKNINVKTLLKEGRAAETIVRVAAENEFDIVVLGSRGLSGLKKMFLGSVSNAVLHEIKASVLIVK</sequence>
<protein>
    <recommendedName>
        <fullName evidence="2">Universal stress protein</fullName>
    </recommendedName>
</protein>
<accession>C0GDA1</accession>
<dbReference type="AlphaFoldDB" id="C0GDA1"/>
<dbReference type="EMBL" id="ACJM01000002">
    <property type="protein sequence ID" value="EEG78622.1"/>
    <property type="molecule type" value="Genomic_DNA"/>
</dbReference>
<comment type="caution">
    <text evidence="5">The sequence shown here is derived from an EMBL/GenBank/DDBJ whole genome shotgun (WGS) entry which is preliminary data.</text>
</comment>
<name>C0GDA1_DETAL</name>
<dbReference type="InterPro" id="IPR014729">
    <property type="entry name" value="Rossmann-like_a/b/a_fold"/>
</dbReference>
<dbReference type="InterPro" id="IPR006016">
    <property type="entry name" value="UspA"/>
</dbReference>
<dbReference type="PIRSF" id="PIRSF006276">
    <property type="entry name" value="UspA"/>
    <property type="match status" value="1"/>
</dbReference>
<comment type="subcellular location">
    <subcellularLocation>
        <location evidence="2">Cytoplasm</location>
    </subcellularLocation>
</comment>
<keyword evidence="3" id="KW-0175">Coiled coil</keyword>
<evidence type="ECO:0000256" key="1">
    <source>
        <dbReference type="ARBA" id="ARBA00008791"/>
    </source>
</evidence>
<reference evidence="5 6" key="1">
    <citation type="submission" date="2009-02" db="EMBL/GenBank/DDBJ databases">
        <title>Sequencing of the draft genome and assembly of Dethiobacter alkaliphilus AHT 1.</title>
        <authorList>
            <consortium name="US DOE Joint Genome Institute (JGI-PGF)"/>
            <person name="Lucas S."/>
            <person name="Copeland A."/>
            <person name="Lapidus A."/>
            <person name="Glavina del Rio T."/>
            <person name="Dalin E."/>
            <person name="Tice H."/>
            <person name="Bruce D."/>
            <person name="Goodwin L."/>
            <person name="Pitluck S."/>
            <person name="Larimer F."/>
            <person name="Land M.L."/>
            <person name="Hauser L."/>
            <person name="Muyzer G."/>
        </authorList>
    </citation>
    <scope>NUCLEOTIDE SEQUENCE [LARGE SCALE GENOMIC DNA]</scope>
    <source>
        <strain evidence="5 6">AHT 1</strain>
    </source>
</reference>
<evidence type="ECO:0000259" key="4">
    <source>
        <dbReference type="Pfam" id="PF00582"/>
    </source>
</evidence>
<organism evidence="5 6">
    <name type="scientific">Dethiobacter alkaliphilus AHT 1</name>
    <dbReference type="NCBI Taxonomy" id="555088"/>
    <lineage>
        <taxon>Bacteria</taxon>
        <taxon>Bacillati</taxon>
        <taxon>Bacillota</taxon>
        <taxon>Dethiobacteria</taxon>
        <taxon>Dethiobacterales</taxon>
        <taxon>Dethiobacteraceae</taxon>
        <taxon>Dethiobacter</taxon>
    </lineage>
</organism>
<comment type="similarity">
    <text evidence="1 2">Belongs to the universal stress protein A family.</text>
</comment>
<feature type="domain" description="UspA" evidence="4">
    <location>
        <begin position="2"/>
        <end position="149"/>
    </location>
</feature>
<dbReference type="SUPFAM" id="SSF52402">
    <property type="entry name" value="Adenine nucleotide alpha hydrolases-like"/>
    <property type="match status" value="1"/>
</dbReference>
<dbReference type="OrthoDB" id="152484at2"/>
<dbReference type="PANTHER" id="PTHR46268">
    <property type="entry name" value="STRESS RESPONSE PROTEIN NHAX"/>
    <property type="match status" value="1"/>
</dbReference>
<dbReference type="eggNOG" id="COG0589">
    <property type="taxonomic scope" value="Bacteria"/>
</dbReference>
<evidence type="ECO:0000256" key="3">
    <source>
        <dbReference type="SAM" id="Coils"/>
    </source>
</evidence>
<dbReference type="Proteomes" id="UP000006443">
    <property type="component" value="Unassembled WGS sequence"/>
</dbReference>
<keyword evidence="2" id="KW-0963">Cytoplasm</keyword>
<dbReference type="RefSeq" id="WP_008514647.1">
    <property type="nucleotide sequence ID" value="NZ_ACJM01000002.1"/>
</dbReference>
<dbReference type="Pfam" id="PF00582">
    <property type="entry name" value="Usp"/>
    <property type="match status" value="1"/>
</dbReference>
<dbReference type="GO" id="GO:0005737">
    <property type="term" value="C:cytoplasm"/>
    <property type="evidence" value="ECO:0007669"/>
    <property type="project" value="UniProtKB-SubCell"/>
</dbReference>
<dbReference type="CDD" id="cd00293">
    <property type="entry name" value="USP-like"/>
    <property type="match status" value="1"/>
</dbReference>
<dbReference type="InterPro" id="IPR006015">
    <property type="entry name" value="Universal_stress_UspA"/>
</dbReference>